<reference evidence="15" key="1">
    <citation type="submission" date="2021-02" db="EMBL/GenBank/DDBJ databases">
        <authorList>
            <person name="Nowell W R."/>
        </authorList>
    </citation>
    <scope>NUCLEOTIDE SEQUENCE</scope>
</reference>
<evidence type="ECO:0000256" key="1">
    <source>
        <dbReference type="ARBA" id="ARBA00002778"/>
    </source>
</evidence>
<feature type="compositionally biased region" description="Polar residues" evidence="13">
    <location>
        <begin position="307"/>
        <end position="323"/>
    </location>
</feature>
<feature type="domain" description="C3H1-type" evidence="14">
    <location>
        <begin position="927"/>
        <end position="957"/>
    </location>
</feature>
<dbReference type="PANTHER" id="PTHR21210:SF0">
    <property type="entry name" value="TRNA (URACIL-O(2)-)-METHYLTRANSFERASE-RELATED"/>
    <property type="match status" value="1"/>
</dbReference>
<dbReference type="EMBL" id="CAJNOG010000330">
    <property type="protein sequence ID" value="CAF1179017.1"/>
    <property type="molecule type" value="Genomic_DNA"/>
</dbReference>
<keyword evidence="12" id="KW-0862">Zinc</keyword>
<evidence type="ECO:0000256" key="11">
    <source>
        <dbReference type="ARBA" id="ARBA00047957"/>
    </source>
</evidence>
<dbReference type="Pfam" id="PF07757">
    <property type="entry name" value="AdoMet_MTase"/>
    <property type="match status" value="1"/>
</dbReference>
<keyword evidence="6" id="KW-0963">Cytoplasm</keyword>
<dbReference type="AlphaFoldDB" id="A0A814UX47"/>
<sequence length="957" mass="109158">MDDISLFPISNGNYYSNDNNSEISDEDENEIVQQQQISIQTERGGRRKGVPRRLQLSPEVIKTPTQRLLPLAKSSSTSVHHHEQPILTSDQEDQNDIEDIYQANPNEQNYLQLDFLSKHLVDNNNNHEENEDILEIVDDILADIVTIIVKDIKEQRHKTIIKTNGHFNHKKSINENQKMTNGKHTSNGFSTKSQSQQSTLFNDLTKTMQMNSQQQLAKHKLSPTSTFSSPPSVKRQKISEPSSQSSIPLSIQQQHQQLLWEMTQQLMMSSTSNDADSLAGVNSSLLKQQLLGLTQPDAIPKRANRPSKPQTHSPGINSNTNMIPPSSHTSTSPSPFDRGNFAPRRRGRPPKYVTDRGLAGLSALDLDPSTLTSSYDQLFAAIENGITASNDGASAAAFQTALASMLGQQAGLSLPPPPMPRKFMQFNISNINVDKEHFLSAISIYIYKPHVVNKRVTTVRFALALNRNDRKYSTGRNIIDKRTLISKNPRIYHDQEEYILSDEISIEFRPIISNSIHTKTCSVQIPIYRFELLIDEKILRLTVYDAKIEKEILWLKDIVLSKIIKWCQSTIDNSMENTTLKLISIEDYQQEYERLKVKYGKYLTENWCENTDPQKHVFEDLGIASYLLTYWRQYSSTFDKPIKFVDLGCGNGLLTFLLSSEGYTGLGIDMRRRRSWSLFGSSLYLESLIDPHSLVLHDLIISGQYTFLIGNHSDELTPWLPVLARQCFCNVFLLPCCFFDFSGKKFITNNHDNNTTQYEQYLSYIEKIAEILDFNIKKDKLRIPSTKNICFMLHQTNENNSIDSIRTHLLDHFGIDITLDHADPQIPNHQASCSKSKPEFYSTKFSIIKFLFEYIITHNQSLTISEAYNILPNELCEQLKCENGGLKSIILSYRHALYFDPQTKLITLANPQLNSITLKQKKSSKAIFKTKPCFFFTFHPNGCPLIDEQCAFSHCKI</sequence>
<evidence type="ECO:0000313" key="15">
    <source>
        <dbReference type="EMBL" id="CAF1179017.1"/>
    </source>
</evidence>
<evidence type="ECO:0000256" key="13">
    <source>
        <dbReference type="SAM" id="MobiDB-lite"/>
    </source>
</evidence>
<protein>
    <recommendedName>
        <fullName evidence="5">Probable tRNA (uracil-O(2)-)-methyltransferase</fullName>
        <ecNumber evidence="4">2.1.1.211</ecNumber>
    </recommendedName>
</protein>
<dbReference type="PROSITE" id="PS50103">
    <property type="entry name" value="ZF_C3H1"/>
    <property type="match status" value="1"/>
</dbReference>
<accession>A0A814UX47</accession>
<dbReference type="Proteomes" id="UP000663845">
    <property type="component" value="Unassembled WGS sequence"/>
</dbReference>
<feature type="compositionally biased region" description="Low complexity" evidence="13">
    <location>
        <begin position="222"/>
        <end position="232"/>
    </location>
</feature>
<keyword evidence="12" id="KW-0863">Zinc-finger</keyword>
<proteinExistence type="inferred from homology"/>
<dbReference type="SUPFAM" id="SSF53335">
    <property type="entry name" value="S-adenosyl-L-methionine-dependent methyltransferases"/>
    <property type="match status" value="1"/>
</dbReference>
<feature type="region of interest" description="Disordered" evidence="13">
    <location>
        <begin position="167"/>
        <end position="197"/>
    </location>
</feature>
<dbReference type="GO" id="GO:0005737">
    <property type="term" value="C:cytoplasm"/>
    <property type="evidence" value="ECO:0007669"/>
    <property type="project" value="UniProtKB-SubCell"/>
</dbReference>
<gene>
    <name evidence="15" type="ORF">JYZ213_LOCUS25670</name>
</gene>
<evidence type="ECO:0000256" key="6">
    <source>
        <dbReference type="ARBA" id="ARBA00022490"/>
    </source>
</evidence>
<evidence type="ECO:0000256" key="2">
    <source>
        <dbReference type="ARBA" id="ARBA00004496"/>
    </source>
</evidence>
<feature type="region of interest" description="Disordered" evidence="13">
    <location>
        <begin position="1"/>
        <end position="21"/>
    </location>
</feature>
<organism evidence="15 16">
    <name type="scientific">Adineta steineri</name>
    <dbReference type="NCBI Taxonomy" id="433720"/>
    <lineage>
        <taxon>Eukaryota</taxon>
        <taxon>Metazoa</taxon>
        <taxon>Spiralia</taxon>
        <taxon>Gnathifera</taxon>
        <taxon>Rotifera</taxon>
        <taxon>Eurotatoria</taxon>
        <taxon>Bdelloidea</taxon>
        <taxon>Adinetida</taxon>
        <taxon>Adinetidae</taxon>
        <taxon>Adineta</taxon>
    </lineage>
</organism>
<keyword evidence="9" id="KW-0949">S-adenosyl-L-methionine</keyword>
<keyword evidence="10" id="KW-0819">tRNA processing</keyword>
<evidence type="ECO:0000256" key="7">
    <source>
        <dbReference type="ARBA" id="ARBA00022603"/>
    </source>
</evidence>
<keyword evidence="7" id="KW-0489">Methyltransferase</keyword>
<dbReference type="GO" id="GO:0030488">
    <property type="term" value="P:tRNA methylation"/>
    <property type="evidence" value="ECO:0007669"/>
    <property type="project" value="TreeGrafter"/>
</dbReference>
<evidence type="ECO:0000259" key="14">
    <source>
        <dbReference type="PROSITE" id="PS50103"/>
    </source>
</evidence>
<feature type="region of interest" description="Disordered" evidence="13">
    <location>
        <begin position="210"/>
        <end position="250"/>
    </location>
</feature>
<dbReference type="InterPro" id="IPR011671">
    <property type="entry name" value="tRNA_uracil_MeTrfase"/>
</dbReference>
<comment type="caution">
    <text evidence="15">The sequence shown here is derived from an EMBL/GenBank/DDBJ whole genome shotgun (WGS) entry which is preliminary data.</text>
</comment>
<evidence type="ECO:0000256" key="10">
    <source>
        <dbReference type="ARBA" id="ARBA00022694"/>
    </source>
</evidence>
<comment type="similarity">
    <text evidence="3">Belongs to the TRM44 family.</text>
</comment>
<evidence type="ECO:0000256" key="4">
    <source>
        <dbReference type="ARBA" id="ARBA00012795"/>
    </source>
</evidence>
<dbReference type="EC" id="2.1.1.211" evidence="4"/>
<feature type="compositionally biased region" description="Low complexity" evidence="13">
    <location>
        <begin position="324"/>
        <end position="335"/>
    </location>
</feature>
<dbReference type="InterPro" id="IPR000571">
    <property type="entry name" value="Znf_CCCH"/>
</dbReference>
<dbReference type="GO" id="GO:0141101">
    <property type="term" value="F:tRNA(Ser) (uridine(44)-2'-O-)-methyltransferase activity"/>
    <property type="evidence" value="ECO:0007669"/>
    <property type="project" value="UniProtKB-EC"/>
</dbReference>
<evidence type="ECO:0000313" key="16">
    <source>
        <dbReference type="Proteomes" id="UP000663845"/>
    </source>
</evidence>
<feature type="compositionally biased region" description="Polar residues" evidence="13">
    <location>
        <begin position="174"/>
        <end position="197"/>
    </location>
</feature>
<dbReference type="PANTHER" id="PTHR21210">
    <property type="entry name" value="TRNA (URACIL-O(2)-)-METHYLTRANSFERASE-RELATED"/>
    <property type="match status" value="1"/>
</dbReference>
<comment type="catalytic activity">
    <reaction evidence="11">
        <text>uridine(44) in tRNA(Ser) + S-adenosyl-L-methionine = 2'-O-methyluridine(44) in tRNA(Ser) + S-adenosyl-L-homocysteine + H(+)</text>
        <dbReference type="Rhea" id="RHEA:43100"/>
        <dbReference type="Rhea" id="RHEA-COMP:10339"/>
        <dbReference type="Rhea" id="RHEA-COMP:10340"/>
        <dbReference type="ChEBI" id="CHEBI:15378"/>
        <dbReference type="ChEBI" id="CHEBI:57856"/>
        <dbReference type="ChEBI" id="CHEBI:59789"/>
        <dbReference type="ChEBI" id="CHEBI:65315"/>
        <dbReference type="ChEBI" id="CHEBI:74478"/>
        <dbReference type="EC" id="2.1.1.211"/>
    </reaction>
</comment>
<evidence type="ECO:0000256" key="3">
    <source>
        <dbReference type="ARBA" id="ARBA00009056"/>
    </source>
</evidence>
<name>A0A814UX47_9BILA</name>
<comment type="function">
    <text evidence="1">Probable adenosyl-L-methionine (AdoMet)-dependent tRNA (uracil-O(2)-)-methyltransferase.</text>
</comment>
<dbReference type="GO" id="GO:0008270">
    <property type="term" value="F:zinc ion binding"/>
    <property type="evidence" value="ECO:0007669"/>
    <property type="project" value="UniProtKB-KW"/>
</dbReference>
<dbReference type="Gene3D" id="3.40.50.150">
    <property type="entry name" value="Vaccinia Virus protein VP39"/>
    <property type="match status" value="1"/>
</dbReference>
<evidence type="ECO:0000256" key="5">
    <source>
        <dbReference type="ARBA" id="ARBA00018325"/>
    </source>
</evidence>
<feature type="zinc finger region" description="C3H1-type" evidence="12">
    <location>
        <begin position="927"/>
        <end position="957"/>
    </location>
</feature>
<keyword evidence="8" id="KW-0808">Transferase</keyword>
<feature type="region of interest" description="Disordered" evidence="13">
    <location>
        <begin position="297"/>
        <end position="354"/>
    </location>
</feature>
<keyword evidence="12" id="KW-0479">Metal-binding</keyword>
<dbReference type="InterPro" id="IPR029063">
    <property type="entry name" value="SAM-dependent_MTases_sf"/>
</dbReference>
<feature type="compositionally biased region" description="Low complexity" evidence="13">
    <location>
        <begin position="10"/>
        <end position="21"/>
    </location>
</feature>
<evidence type="ECO:0000256" key="12">
    <source>
        <dbReference type="PROSITE-ProRule" id="PRU00723"/>
    </source>
</evidence>
<evidence type="ECO:0000256" key="9">
    <source>
        <dbReference type="ARBA" id="ARBA00022691"/>
    </source>
</evidence>
<evidence type="ECO:0000256" key="8">
    <source>
        <dbReference type="ARBA" id="ARBA00022679"/>
    </source>
</evidence>
<feature type="compositionally biased region" description="Low complexity" evidence="13">
    <location>
        <begin position="239"/>
        <end position="250"/>
    </location>
</feature>
<comment type="subcellular location">
    <subcellularLocation>
        <location evidence="2">Cytoplasm</location>
    </subcellularLocation>
</comment>